<evidence type="ECO:0000259" key="2">
    <source>
        <dbReference type="Pfam" id="PF20233"/>
    </source>
</evidence>
<gene>
    <name evidence="3" type="ORF">BCR34DRAFT_554387</name>
</gene>
<comment type="caution">
    <text evidence="3">The sequence shown here is derived from an EMBL/GenBank/DDBJ whole genome shotgun (WGS) entry which is preliminary data.</text>
</comment>
<feature type="compositionally biased region" description="Low complexity" evidence="1">
    <location>
        <begin position="130"/>
        <end position="141"/>
    </location>
</feature>
<proteinExistence type="predicted"/>
<dbReference type="AlphaFoldDB" id="A0A1Y2A6T9"/>
<dbReference type="PANTHER" id="PTHR35391:SF5">
    <property type="entry name" value="DUF6590 DOMAIN-CONTAINING PROTEIN"/>
    <property type="match status" value="1"/>
</dbReference>
<protein>
    <recommendedName>
        <fullName evidence="2">DUF6590 domain-containing protein</fullName>
    </recommendedName>
</protein>
<evidence type="ECO:0000313" key="3">
    <source>
        <dbReference type="EMBL" id="ORY18201.1"/>
    </source>
</evidence>
<feature type="compositionally biased region" description="Polar residues" evidence="1">
    <location>
        <begin position="85"/>
        <end position="99"/>
    </location>
</feature>
<dbReference type="EMBL" id="MCFA01000008">
    <property type="protein sequence ID" value="ORY18201.1"/>
    <property type="molecule type" value="Genomic_DNA"/>
</dbReference>
<dbReference type="Proteomes" id="UP000193144">
    <property type="component" value="Unassembled WGS sequence"/>
</dbReference>
<sequence length="386" mass="43667">MSDSNTWEWSEPHQNYYRLVYDDKIKKWDFIWAKGTGGQYWNPTDADQTYTPAPFEPTNTIANLPRGEAHKRVDSHYVPQPEDATGQTPLQPQGTNLENTGHVHGNENQHLPPVASGYTQAEQPSAYEVQQSLEHQQQQEHPSYQSTYEGYPNPQQRAPNPSHHAGHFNSQHGPGAVTYLSNRQTDNRPLDSGIGQTVEGMYGNPKAPPNVPHYEPLDNTYYVRERKFFVVGKMFSVLFPEPTGGPPTRYNDSASFATVRFGEQVHAQIRRFIIVQCRKEYCYACPVFTYSGRGTLKPGVRAHQHSIVYNSGYAPTPLQGETGMNKNSIEIIGVPGTSPLNQASRIYFGIQHPIQYNVRVKDLGQVIESHIPRLLGYWRLENDRSS</sequence>
<dbReference type="STRING" id="1231657.A0A1Y2A6T9"/>
<organism evidence="3 4">
    <name type="scientific">Clohesyomyces aquaticus</name>
    <dbReference type="NCBI Taxonomy" id="1231657"/>
    <lineage>
        <taxon>Eukaryota</taxon>
        <taxon>Fungi</taxon>
        <taxon>Dikarya</taxon>
        <taxon>Ascomycota</taxon>
        <taxon>Pezizomycotina</taxon>
        <taxon>Dothideomycetes</taxon>
        <taxon>Pleosporomycetidae</taxon>
        <taxon>Pleosporales</taxon>
        <taxon>Lindgomycetaceae</taxon>
        <taxon>Clohesyomyces</taxon>
    </lineage>
</organism>
<evidence type="ECO:0000313" key="4">
    <source>
        <dbReference type="Proteomes" id="UP000193144"/>
    </source>
</evidence>
<reference evidence="3 4" key="1">
    <citation type="submission" date="2016-07" db="EMBL/GenBank/DDBJ databases">
        <title>Pervasive Adenine N6-methylation of Active Genes in Fungi.</title>
        <authorList>
            <consortium name="DOE Joint Genome Institute"/>
            <person name="Mondo S.J."/>
            <person name="Dannebaum R.O."/>
            <person name="Kuo R.C."/>
            <person name="Labutti K."/>
            <person name="Haridas S."/>
            <person name="Kuo A."/>
            <person name="Salamov A."/>
            <person name="Ahrendt S.R."/>
            <person name="Lipzen A."/>
            <person name="Sullivan W."/>
            <person name="Andreopoulos W.B."/>
            <person name="Clum A."/>
            <person name="Lindquist E."/>
            <person name="Daum C."/>
            <person name="Ramamoorthy G.K."/>
            <person name="Gryganskyi A."/>
            <person name="Culley D."/>
            <person name="Magnuson J.K."/>
            <person name="James T.Y."/>
            <person name="O'Malley M.A."/>
            <person name="Stajich J.E."/>
            <person name="Spatafora J.W."/>
            <person name="Visel A."/>
            <person name="Grigoriev I.V."/>
        </authorList>
    </citation>
    <scope>NUCLEOTIDE SEQUENCE [LARGE SCALE GENOMIC DNA]</scope>
    <source>
        <strain evidence="3 4">CBS 115471</strain>
    </source>
</reference>
<feature type="compositionally biased region" description="Polar residues" evidence="1">
    <location>
        <begin position="142"/>
        <end position="159"/>
    </location>
</feature>
<name>A0A1Y2A6T9_9PLEO</name>
<dbReference type="PANTHER" id="PTHR35391">
    <property type="entry name" value="C2H2-TYPE DOMAIN-CONTAINING PROTEIN-RELATED"/>
    <property type="match status" value="1"/>
</dbReference>
<accession>A0A1Y2A6T9</accession>
<dbReference type="OrthoDB" id="3559580at2759"/>
<feature type="domain" description="DUF6590" evidence="2">
    <location>
        <begin position="226"/>
        <end position="375"/>
    </location>
</feature>
<dbReference type="InterPro" id="IPR046497">
    <property type="entry name" value="DUF6590"/>
</dbReference>
<dbReference type="Pfam" id="PF20233">
    <property type="entry name" value="DUF6590"/>
    <property type="match status" value="1"/>
</dbReference>
<evidence type="ECO:0000256" key="1">
    <source>
        <dbReference type="SAM" id="MobiDB-lite"/>
    </source>
</evidence>
<keyword evidence="4" id="KW-1185">Reference proteome</keyword>
<feature type="region of interest" description="Disordered" evidence="1">
    <location>
        <begin position="78"/>
        <end position="195"/>
    </location>
</feature>